<accession>A0A8J8VXT4</accession>
<dbReference type="Proteomes" id="UP000631181">
    <property type="component" value="Unassembled WGS sequence"/>
</dbReference>
<evidence type="ECO:0000313" key="1">
    <source>
        <dbReference type="EMBL" id="KAF7713707.1"/>
    </source>
</evidence>
<protein>
    <submittedName>
        <fullName evidence="1">Uncharacterized protein</fullName>
    </submittedName>
</protein>
<dbReference type="AlphaFoldDB" id="A0A8J8VXT4"/>
<keyword evidence="2" id="KW-1185">Reference proteome</keyword>
<reference evidence="1" key="1">
    <citation type="journal article" date="2020" name="Front. Microbiol.">
        <title>Gene regulatory networks of Penicillium echinulatum 2HH and Penicillium oxalicum 114-2 inferred by a computational biology approach.</title>
        <authorList>
            <person name="Lenz A.R."/>
            <person name="Galan-Vasquez E."/>
            <person name="Balbinot E."/>
            <person name="De Abreu F.P."/>
            <person name="De Oliveira N.S."/>
            <person name="Da Rosa L.O."/>
            <person name="De Avila E Silva S."/>
            <person name="Camassola M."/>
            <person name="Dillon A.J.P."/>
            <person name="Perez-Rueda E."/>
        </authorList>
    </citation>
    <scope>NUCLEOTIDE SEQUENCE</scope>
    <source>
        <strain evidence="1">S1M29</strain>
    </source>
</reference>
<gene>
    <name evidence="1" type="ORF">PECM_000634</name>
</gene>
<sequence length="303" mass="33809">MDYTLDDEATRLMSDVNNEHEQHCLVPSLLSKTPALTEFPGRQIHRIARPRITATVTGGPCLFHYGPALCGQIRESSSWSQDMNCDVFNVWRPSSLLLGIFLTTLGPDSIKLNSNDLIVTDAHKDTDIQKTMGIDTIQFSHANIVGAVDIDRPPFYRCSVCFSSRGSVILASGERWKFTEIDSDYYHFFHEEQQPRPDASSLGANSLVWMFYSCSPDSIYMEGIPEDLPFRLDLDTRVCRVKGPSSCANYGLTGGAVLAVMNRDGIVYCDGVDQNRDLNTVDLRNLVLMTALAVAHYEKWAIA</sequence>
<organism evidence="1 2">
    <name type="scientific">Penicillium ucsense</name>
    <dbReference type="NCBI Taxonomy" id="2839758"/>
    <lineage>
        <taxon>Eukaryota</taxon>
        <taxon>Fungi</taxon>
        <taxon>Dikarya</taxon>
        <taxon>Ascomycota</taxon>
        <taxon>Pezizomycotina</taxon>
        <taxon>Eurotiomycetes</taxon>
        <taxon>Eurotiomycetidae</taxon>
        <taxon>Eurotiales</taxon>
        <taxon>Aspergillaceae</taxon>
        <taxon>Penicillium</taxon>
    </lineage>
</organism>
<dbReference type="OrthoDB" id="4329799at2759"/>
<dbReference type="EMBL" id="WIWV01000108">
    <property type="protein sequence ID" value="KAF7713707.1"/>
    <property type="molecule type" value="Genomic_DNA"/>
</dbReference>
<proteinExistence type="predicted"/>
<comment type="caution">
    <text evidence="1">The sequence shown here is derived from an EMBL/GenBank/DDBJ whole genome shotgun (WGS) entry which is preliminary data.</text>
</comment>
<name>A0A8J8VXT4_9EURO</name>
<evidence type="ECO:0000313" key="2">
    <source>
        <dbReference type="Proteomes" id="UP000631181"/>
    </source>
</evidence>